<dbReference type="SUPFAM" id="SSF55961">
    <property type="entry name" value="Bet v1-like"/>
    <property type="match status" value="1"/>
</dbReference>
<dbReference type="GO" id="GO:0038023">
    <property type="term" value="F:signaling receptor activity"/>
    <property type="evidence" value="ECO:0007669"/>
    <property type="project" value="InterPro"/>
</dbReference>
<dbReference type="InterPro" id="IPR050279">
    <property type="entry name" value="Plant_def-hormone_signal"/>
</dbReference>
<dbReference type="GO" id="GO:0004864">
    <property type="term" value="F:protein phosphatase inhibitor activity"/>
    <property type="evidence" value="ECO:0007669"/>
    <property type="project" value="InterPro"/>
</dbReference>
<keyword evidence="4" id="KW-1185">Reference proteome</keyword>
<dbReference type="GO" id="GO:0005634">
    <property type="term" value="C:nucleus"/>
    <property type="evidence" value="ECO:0007669"/>
    <property type="project" value="TreeGrafter"/>
</dbReference>
<sequence>MGIYSFSDEYTSPIPPARIFKASIIDSHNLIPKLMPQAIKSIKFIQGNGGTGSIKQINFAEGSNFNSVKYYIDELDDREFTYKYTLIEGEALIDKLEKITYDVKFEPTPEGGTISKVTSKYYTKGSFELKEDDIKAGKTKVLAMYEAVEAYLLKNPDAYV</sequence>
<proteinExistence type="inferred from homology"/>
<dbReference type="Gene3D" id="3.30.530.20">
    <property type="match status" value="1"/>
</dbReference>
<gene>
    <name evidence="3" type="ORF">OLEA9_A104339</name>
</gene>
<dbReference type="OrthoDB" id="1500546at2759"/>
<dbReference type="Pfam" id="PF00407">
    <property type="entry name" value="Bet_v_1"/>
    <property type="match status" value="1"/>
</dbReference>
<comment type="similarity">
    <text evidence="1">Belongs to the BetVI family.</text>
</comment>
<comment type="caution">
    <text evidence="3">The sequence shown here is derived from an EMBL/GenBank/DDBJ whole genome shotgun (WGS) entry which is preliminary data.</text>
</comment>
<evidence type="ECO:0000313" key="3">
    <source>
        <dbReference type="EMBL" id="CAA2955384.1"/>
    </source>
</evidence>
<dbReference type="Proteomes" id="UP000594638">
    <property type="component" value="Unassembled WGS sequence"/>
</dbReference>
<accession>A0A8S0PM80</accession>
<dbReference type="GO" id="GO:0010427">
    <property type="term" value="F:abscisic acid binding"/>
    <property type="evidence" value="ECO:0007669"/>
    <property type="project" value="InterPro"/>
</dbReference>
<dbReference type="InterPro" id="IPR024949">
    <property type="entry name" value="Bet_v_I_allergen"/>
</dbReference>
<dbReference type="GO" id="GO:0009738">
    <property type="term" value="P:abscisic acid-activated signaling pathway"/>
    <property type="evidence" value="ECO:0007669"/>
    <property type="project" value="InterPro"/>
</dbReference>
<dbReference type="FunFam" id="3.30.530.20:FF:000007">
    <property type="entry name" value="Major pollen allergen Bet v 1-A"/>
    <property type="match status" value="1"/>
</dbReference>
<feature type="domain" description="Bet v I/Major latex protein" evidence="2">
    <location>
        <begin position="5"/>
        <end position="155"/>
    </location>
</feature>
<dbReference type="GO" id="GO:0006952">
    <property type="term" value="P:defense response"/>
    <property type="evidence" value="ECO:0007669"/>
    <property type="project" value="InterPro"/>
</dbReference>
<dbReference type="PANTHER" id="PTHR31213:SF70">
    <property type="entry name" value="MAJOR ALLERGEN PRU AR 1-LIKE"/>
    <property type="match status" value="1"/>
</dbReference>
<dbReference type="Gramene" id="OE9A104339T1">
    <property type="protein sequence ID" value="OE9A104339C1"/>
    <property type="gene ID" value="OE9A104339"/>
</dbReference>
<dbReference type="EMBL" id="CACTIH010000148">
    <property type="protein sequence ID" value="CAA2955384.1"/>
    <property type="molecule type" value="Genomic_DNA"/>
</dbReference>
<organism evidence="3 4">
    <name type="scientific">Olea europaea subsp. europaea</name>
    <dbReference type="NCBI Taxonomy" id="158383"/>
    <lineage>
        <taxon>Eukaryota</taxon>
        <taxon>Viridiplantae</taxon>
        <taxon>Streptophyta</taxon>
        <taxon>Embryophyta</taxon>
        <taxon>Tracheophyta</taxon>
        <taxon>Spermatophyta</taxon>
        <taxon>Magnoliopsida</taxon>
        <taxon>eudicotyledons</taxon>
        <taxon>Gunneridae</taxon>
        <taxon>Pentapetalae</taxon>
        <taxon>asterids</taxon>
        <taxon>lamiids</taxon>
        <taxon>Lamiales</taxon>
        <taxon>Oleaceae</taxon>
        <taxon>Oleeae</taxon>
        <taxon>Olea</taxon>
    </lineage>
</organism>
<dbReference type="InterPro" id="IPR023393">
    <property type="entry name" value="START-like_dom_sf"/>
</dbReference>
<dbReference type="GO" id="GO:0005737">
    <property type="term" value="C:cytoplasm"/>
    <property type="evidence" value="ECO:0007669"/>
    <property type="project" value="TreeGrafter"/>
</dbReference>
<dbReference type="CDD" id="cd07816">
    <property type="entry name" value="Bet_v1-like"/>
    <property type="match status" value="1"/>
</dbReference>
<dbReference type="PANTHER" id="PTHR31213">
    <property type="entry name" value="OS08G0374000 PROTEIN-RELATED"/>
    <property type="match status" value="1"/>
</dbReference>
<evidence type="ECO:0000313" key="4">
    <source>
        <dbReference type="Proteomes" id="UP000594638"/>
    </source>
</evidence>
<protein>
    <submittedName>
        <fullName evidence="3">Major allergen Pru ar 1-like</fullName>
    </submittedName>
</protein>
<evidence type="ECO:0000256" key="1">
    <source>
        <dbReference type="ARBA" id="ARBA00009744"/>
    </source>
</evidence>
<dbReference type="InterPro" id="IPR000916">
    <property type="entry name" value="Bet_v_I/MLP"/>
</dbReference>
<dbReference type="PRINTS" id="PR00634">
    <property type="entry name" value="BETALLERGEN"/>
</dbReference>
<dbReference type="AlphaFoldDB" id="A0A8S0PM80"/>
<evidence type="ECO:0000259" key="2">
    <source>
        <dbReference type="Pfam" id="PF00407"/>
    </source>
</evidence>
<reference evidence="3 4" key="1">
    <citation type="submission" date="2019-12" db="EMBL/GenBank/DDBJ databases">
        <authorList>
            <person name="Alioto T."/>
            <person name="Alioto T."/>
            <person name="Gomez Garrido J."/>
        </authorList>
    </citation>
    <scope>NUCLEOTIDE SEQUENCE [LARGE SCALE GENOMIC DNA]</scope>
</reference>
<name>A0A8S0PM80_OLEEU</name>